<evidence type="ECO:0000313" key="2">
    <source>
        <dbReference type="EMBL" id="RZS93717.1"/>
    </source>
</evidence>
<evidence type="ECO:0000313" key="3">
    <source>
        <dbReference type="Proteomes" id="UP000292262"/>
    </source>
</evidence>
<feature type="domain" description="SnoaL-like" evidence="1">
    <location>
        <begin position="19"/>
        <end position="112"/>
    </location>
</feature>
<dbReference type="RefSeq" id="WP_130286831.1">
    <property type="nucleotide sequence ID" value="NZ_SGXE01000002.1"/>
</dbReference>
<gene>
    <name evidence="2" type="ORF">EV197_2297</name>
</gene>
<sequence length="134" mass="15901">MSNKAKEVVRSFYESDLLKDEQAFSEFLHPEVELYWNSSFGFSKKNLTDIKNMFKEMAVAFESLKCEISHILAEDNKVSIRYTFLVKTIEEPDHEEAVAHFISIWELRENQLYRGYQISQQGDLTKENLRTYFQ</sequence>
<proteinExistence type="predicted"/>
<dbReference type="Pfam" id="PF12680">
    <property type="entry name" value="SnoaL_2"/>
    <property type="match status" value="1"/>
</dbReference>
<dbReference type="SUPFAM" id="SSF54427">
    <property type="entry name" value="NTF2-like"/>
    <property type="match status" value="1"/>
</dbReference>
<protein>
    <submittedName>
        <fullName evidence="2">SnoaL-like protein</fullName>
    </submittedName>
</protein>
<dbReference type="InterPro" id="IPR032710">
    <property type="entry name" value="NTF2-like_dom_sf"/>
</dbReference>
<dbReference type="AlphaFoldDB" id="A0A4Q7P2A5"/>
<evidence type="ECO:0000259" key="1">
    <source>
        <dbReference type="Pfam" id="PF12680"/>
    </source>
</evidence>
<keyword evidence="3" id="KW-1185">Reference proteome</keyword>
<dbReference type="Gene3D" id="3.10.450.50">
    <property type="match status" value="1"/>
</dbReference>
<dbReference type="Proteomes" id="UP000292262">
    <property type="component" value="Unassembled WGS sequence"/>
</dbReference>
<dbReference type="EMBL" id="SGXE01000002">
    <property type="protein sequence ID" value="RZS93717.1"/>
    <property type="molecule type" value="Genomic_DNA"/>
</dbReference>
<reference evidence="2 3" key="1">
    <citation type="submission" date="2019-02" db="EMBL/GenBank/DDBJ databases">
        <title>Genomic Encyclopedia of Type Strains, Phase IV (KMG-IV): sequencing the most valuable type-strain genomes for metagenomic binning, comparative biology and taxonomic classification.</title>
        <authorList>
            <person name="Goeker M."/>
        </authorList>
    </citation>
    <scope>NUCLEOTIDE SEQUENCE [LARGE SCALE GENOMIC DNA]</scope>
    <source>
        <strain evidence="2 3">DSM 17196</strain>
    </source>
</reference>
<dbReference type="OrthoDB" id="1452256at2"/>
<name>A0A4Q7P2A5_9FLAO</name>
<dbReference type="InterPro" id="IPR037401">
    <property type="entry name" value="SnoaL-like"/>
</dbReference>
<comment type="caution">
    <text evidence="2">The sequence shown here is derived from an EMBL/GenBank/DDBJ whole genome shotgun (WGS) entry which is preliminary data.</text>
</comment>
<accession>A0A4Q7P2A5</accession>
<organism evidence="2 3">
    <name type="scientific">Aquimarina brevivitae</name>
    <dbReference type="NCBI Taxonomy" id="323412"/>
    <lineage>
        <taxon>Bacteria</taxon>
        <taxon>Pseudomonadati</taxon>
        <taxon>Bacteroidota</taxon>
        <taxon>Flavobacteriia</taxon>
        <taxon>Flavobacteriales</taxon>
        <taxon>Flavobacteriaceae</taxon>
        <taxon>Aquimarina</taxon>
    </lineage>
</organism>